<keyword evidence="3" id="KW-1185">Reference proteome</keyword>
<dbReference type="PANTHER" id="PTHR22916">
    <property type="entry name" value="GLYCOSYLTRANSFERASE"/>
    <property type="match status" value="1"/>
</dbReference>
<feature type="domain" description="Glycosyltransferase 2-like" evidence="1">
    <location>
        <begin position="42"/>
        <end position="169"/>
    </location>
</feature>
<dbReference type="SUPFAM" id="SSF53448">
    <property type="entry name" value="Nucleotide-diphospho-sugar transferases"/>
    <property type="match status" value="1"/>
</dbReference>
<proteinExistence type="predicted"/>
<gene>
    <name evidence="2" type="ORF">G127AT_03220</name>
</gene>
<dbReference type="KEGG" id="aarc:G127AT_03220"/>
<accession>A0A975IPG6</accession>
<evidence type="ECO:0000313" key="2">
    <source>
        <dbReference type="EMBL" id="QTX05254.1"/>
    </source>
</evidence>
<sequence>MMTALWRILPERVRRAVPLRVRLAIRELVRQTPDAPVDELLSIVVPVYNTEQYLEAAIESLQAQRYRRFEIIIVDDGSSDGSGRIADRLATADARITVIHQNNRGAGAARNAGISRASGTFLAFLDSDDLVERDGYANAISSLQRTGADFAVAPYRRLRGGKLHLPGRWVQEAHRVERLATTLDAFPGIQANVVACSKVYRRTFFDRTVKAFPEGVVWEDQLPATRSYLHGRFDVLTAPIIRWRVRTDGSSTTQQTASVAHVGDIAEQLGAALDMLRASGHHDAWRERILQILESNPFALGVLHSCDRELWDVIRGAIADILPDAPPALLIERTPARYRVLFHLLAADAREDAMRFFEAGGYSAESWVFSEGPDGLIRGRVPGWTPSIDVPGWAFTASSTELTPRAWIARVDWRDGAVLDISGHVYIHGFEDAAEHTVLLLRDREAVREIRVPVERITSPHATRWSRHRYVAHETAGWRASIDVDELARLAELDGVGHASFEIGLVIEAGGRRLSTSLHSIGFADDADARRAVPVGERGEAWVRVRADPHDLCLEIRQADDVAAVDRIVIDGDAVEIACRSDGPVEAVELVLPRGEVVREAVAGSDSNGFGFILPAGLAEGFSAELRAVRAAGTTLQLRLEADAAVVVGADATAIASYGGRSRIRLRDARGFGVIRSIDVGEEVLEVAVQRVPGRDDAELRMIGNRNTSTARAFRIDDDAVVYRLPLAVAGDDDWRPATLPGGAYRLELGVAEHGIRLVADRDVENRLPVRLAGRGRLRANLVRRPGGEIRIELAARPDVVRRSAFALTQRLEAHRRHRDGLVPHLVLVHVSKEAASEQLLLEMTRFVKAASPDALLVWAIADHATRVPRGAAGVLVDSPAHITAAARAGLVCFGSGMPRWFAPRSGQAVITDVLSEDDPIAAVAQALVATERTVLF</sequence>
<dbReference type="Gene3D" id="3.90.550.10">
    <property type="entry name" value="Spore Coat Polysaccharide Biosynthesis Protein SpsA, Chain A"/>
    <property type="match status" value="1"/>
</dbReference>
<dbReference type="PANTHER" id="PTHR22916:SF3">
    <property type="entry name" value="UDP-GLCNAC:BETAGAL BETA-1,3-N-ACETYLGLUCOSAMINYLTRANSFERASE-LIKE PROTEIN 1"/>
    <property type="match status" value="1"/>
</dbReference>
<protein>
    <submittedName>
        <fullName evidence="2">Glycosyltransferase family 2 protein</fullName>
    </submittedName>
</protein>
<dbReference type="AlphaFoldDB" id="A0A975IPG6"/>
<dbReference type="RefSeq" id="WP_210899725.1">
    <property type="nucleotide sequence ID" value="NZ_CP071696.1"/>
</dbReference>
<evidence type="ECO:0000259" key="1">
    <source>
        <dbReference type="Pfam" id="PF00535"/>
    </source>
</evidence>
<dbReference type="CDD" id="cd00761">
    <property type="entry name" value="Glyco_tranf_GTA_type"/>
    <property type="match status" value="1"/>
</dbReference>
<dbReference type="InterPro" id="IPR001173">
    <property type="entry name" value="Glyco_trans_2-like"/>
</dbReference>
<evidence type="ECO:0000313" key="3">
    <source>
        <dbReference type="Proteomes" id="UP000671914"/>
    </source>
</evidence>
<organism evidence="2 3">
    <name type="scientific">Agromyces archimandritae</name>
    <dbReference type="NCBI Taxonomy" id="2781962"/>
    <lineage>
        <taxon>Bacteria</taxon>
        <taxon>Bacillati</taxon>
        <taxon>Actinomycetota</taxon>
        <taxon>Actinomycetes</taxon>
        <taxon>Micrococcales</taxon>
        <taxon>Microbacteriaceae</taxon>
        <taxon>Agromyces</taxon>
    </lineage>
</organism>
<dbReference type="EMBL" id="CP071696">
    <property type="protein sequence ID" value="QTX05254.1"/>
    <property type="molecule type" value="Genomic_DNA"/>
</dbReference>
<dbReference type="Proteomes" id="UP000671914">
    <property type="component" value="Chromosome"/>
</dbReference>
<dbReference type="Pfam" id="PF00535">
    <property type="entry name" value="Glycos_transf_2"/>
    <property type="match status" value="1"/>
</dbReference>
<dbReference type="InterPro" id="IPR029044">
    <property type="entry name" value="Nucleotide-diphossugar_trans"/>
</dbReference>
<dbReference type="GO" id="GO:0016758">
    <property type="term" value="F:hexosyltransferase activity"/>
    <property type="evidence" value="ECO:0007669"/>
    <property type="project" value="UniProtKB-ARBA"/>
</dbReference>
<name>A0A975IPG6_9MICO</name>
<reference evidence="2" key="1">
    <citation type="submission" date="2021-03" db="EMBL/GenBank/DDBJ databases">
        <title>Agromyces archimandritus sp. nov., isolated from the cockroach Archimandrita tessellata.</title>
        <authorList>
            <person name="Guzman J."/>
            <person name="Ortuzar M."/>
            <person name="Poehlein A."/>
            <person name="Daniel R."/>
            <person name="Trujillo M."/>
            <person name="Vilcinskas A."/>
        </authorList>
    </citation>
    <scope>NUCLEOTIDE SEQUENCE</scope>
    <source>
        <strain evidence="2">G127AT</strain>
    </source>
</reference>